<evidence type="ECO:0000256" key="3">
    <source>
        <dbReference type="ARBA" id="ARBA00009352"/>
    </source>
</evidence>
<comment type="similarity">
    <text evidence="3">Belongs to the SRP68 family.</text>
</comment>
<dbReference type="GO" id="GO:0005730">
    <property type="term" value="C:nucleolus"/>
    <property type="evidence" value="ECO:0007669"/>
    <property type="project" value="UniProtKB-SubCell"/>
</dbReference>
<evidence type="ECO:0000256" key="7">
    <source>
        <dbReference type="ARBA" id="ARBA00023242"/>
    </source>
</evidence>
<evidence type="ECO:0000256" key="1">
    <source>
        <dbReference type="ARBA" id="ARBA00004496"/>
    </source>
</evidence>
<dbReference type="Pfam" id="PF16969">
    <property type="entry name" value="SRP68"/>
    <property type="match status" value="1"/>
</dbReference>
<dbReference type="GO" id="GO:0030942">
    <property type="term" value="F:endoplasmic reticulum signal peptide binding"/>
    <property type="evidence" value="ECO:0007669"/>
    <property type="project" value="InterPro"/>
</dbReference>
<keyword evidence="5" id="KW-0694">RNA-binding</keyword>
<dbReference type="Gene3D" id="1.10.3450.40">
    <property type="entry name" value="Signal recognition particle, SRP68 subunit, RNA-binding domain"/>
    <property type="match status" value="1"/>
</dbReference>
<dbReference type="EMBL" id="KV784353">
    <property type="protein sequence ID" value="OEU22975.1"/>
    <property type="molecule type" value="Genomic_DNA"/>
</dbReference>
<evidence type="ECO:0000256" key="4">
    <source>
        <dbReference type="ARBA" id="ARBA00022490"/>
    </source>
</evidence>
<name>A0A1E7FXW2_9STRA</name>
<keyword evidence="4" id="KW-0963">Cytoplasm</keyword>
<dbReference type="KEGG" id="fcy:FRACYDRAFT_233139"/>
<dbReference type="InParanoid" id="A0A1E7FXW2"/>
<keyword evidence="8" id="KW-0687">Ribonucleoprotein</keyword>
<dbReference type="PANTHER" id="PTHR12860:SF0">
    <property type="entry name" value="SIGNAL RECOGNITION PARTICLE SUBUNIT SRP68"/>
    <property type="match status" value="1"/>
</dbReference>
<proteinExistence type="inferred from homology"/>
<comment type="subcellular location">
    <subcellularLocation>
        <location evidence="1">Cytoplasm</location>
    </subcellularLocation>
    <subcellularLocation>
        <location evidence="2">Nucleus</location>
        <location evidence="2">Nucleolus</location>
    </subcellularLocation>
</comment>
<dbReference type="OrthoDB" id="10255118at2759"/>
<evidence type="ECO:0000256" key="5">
    <source>
        <dbReference type="ARBA" id="ARBA00022884"/>
    </source>
</evidence>
<evidence type="ECO:0000256" key="6">
    <source>
        <dbReference type="ARBA" id="ARBA00023135"/>
    </source>
</evidence>
<evidence type="ECO:0000256" key="2">
    <source>
        <dbReference type="ARBA" id="ARBA00004604"/>
    </source>
</evidence>
<protein>
    <recommendedName>
        <fullName evidence="9">Signal recognition particle subunit SRP68</fullName>
    </recommendedName>
</protein>
<dbReference type="Proteomes" id="UP000095751">
    <property type="component" value="Unassembled WGS sequence"/>
</dbReference>
<dbReference type="InterPro" id="IPR038253">
    <property type="entry name" value="SRP68_N_sf"/>
</dbReference>
<dbReference type="PANTHER" id="PTHR12860">
    <property type="entry name" value="SIGNAL RECOGNITION PARTICLE 68 KDA PROTEIN"/>
    <property type="match status" value="1"/>
</dbReference>
<accession>A0A1E7FXW2</accession>
<keyword evidence="7" id="KW-0539">Nucleus</keyword>
<keyword evidence="10" id="KW-0175">Coiled coil</keyword>
<evidence type="ECO:0000256" key="8">
    <source>
        <dbReference type="ARBA" id="ARBA00023274"/>
    </source>
</evidence>
<keyword evidence="12" id="KW-1185">Reference proteome</keyword>
<evidence type="ECO:0000256" key="10">
    <source>
        <dbReference type="SAM" id="Coils"/>
    </source>
</evidence>
<reference evidence="11 12" key="1">
    <citation type="submission" date="2016-09" db="EMBL/GenBank/DDBJ databases">
        <title>Extensive genetic diversity and differential bi-allelic expression allows diatom success in the polar Southern Ocean.</title>
        <authorList>
            <consortium name="DOE Joint Genome Institute"/>
            <person name="Mock T."/>
            <person name="Otillar R.P."/>
            <person name="Strauss J."/>
            <person name="Dupont C."/>
            <person name="Frickenhaus S."/>
            <person name="Maumus F."/>
            <person name="Mcmullan M."/>
            <person name="Sanges R."/>
            <person name="Schmutz J."/>
            <person name="Toseland A."/>
            <person name="Valas R."/>
            <person name="Veluchamy A."/>
            <person name="Ward B.J."/>
            <person name="Allen A."/>
            <person name="Barry K."/>
            <person name="Falciatore A."/>
            <person name="Ferrante M."/>
            <person name="Fortunato A.E."/>
            <person name="Gloeckner G."/>
            <person name="Gruber A."/>
            <person name="Hipkin R."/>
            <person name="Janech M."/>
            <person name="Kroth P."/>
            <person name="Leese F."/>
            <person name="Lindquist E."/>
            <person name="Lyon B.R."/>
            <person name="Martin J."/>
            <person name="Mayer C."/>
            <person name="Parker M."/>
            <person name="Quesneville H."/>
            <person name="Raymond J."/>
            <person name="Uhlig C."/>
            <person name="Valentin K.U."/>
            <person name="Worden A.Z."/>
            <person name="Armbrust E.V."/>
            <person name="Bowler C."/>
            <person name="Green B."/>
            <person name="Moulton V."/>
            <person name="Van Oosterhout C."/>
            <person name="Grigoriev I."/>
        </authorList>
    </citation>
    <scope>NUCLEOTIDE SEQUENCE [LARGE SCALE GENOMIC DNA]</scope>
    <source>
        <strain evidence="11 12">CCMP1102</strain>
    </source>
</reference>
<keyword evidence="6" id="KW-0733">Signal recognition particle</keyword>
<dbReference type="GO" id="GO:0008312">
    <property type="term" value="F:7S RNA binding"/>
    <property type="evidence" value="ECO:0007669"/>
    <property type="project" value="InterPro"/>
</dbReference>
<feature type="coiled-coil region" evidence="10">
    <location>
        <begin position="338"/>
        <end position="393"/>
    </location>
</feature>
<dbReference type="GO" id="GO:0006614">
    <property type="term" value="P:SRP-dependent cotranslational protein targeting to membrane"/>
    <property type="evidence" value="ECO:0007669"/>
    <property type="project" value="InterPro"/>
</dbReference>
<dbReference type="GO" id="GO:0005047">
    <property type="term" value="F:signal recognition particle binding"/>
    <property type="evidence" value="ECO:0007669"/>
    <property type="project" value="InterPro"/>
</dbReference>
<gene>
    <name evidence="11" type="ORF">FRACYDRAFT_233139</name>
</gene>
<organism evidence="11 12">
    <name type="scientific">Fragilariopsis cylindrus CCMP1102</name>
    <dbReference type="NCBI Taxonomy" id="635003"/>
    <lineage>
        <taxon>Eukaryota</taxon>
        <taxon>Sar</taxon>
        <taxon>Stramenopiles</taxon>
        <taxon>Ochrophyta</taxon>
        <taxon>Bacillariophyta</taxon>
        <taxon>Bacillariophyceae</taxon>
        <taxon>Bacillariophycidae</taxon>
        <taxon>Bacillariales</taxon>
        <taxon>Bacillariaceae</taxon>
        <taxon>Fragilariopsis</taxon>
    </lineage>
</organism>
<dbReference type="AlphaFoldDB" id="A0A1E7FXW2"/>
<evidence type="ECO:0000256" key="9">
    <source>
        <dbReference type="ARBA" id="ARBA00029498"/>
    </source>
</evidence>
<dbReference type="GO" id="GO:0005786">
    <property type="term" value="C:signal recognition particle, endoplasmic reticulum targeting"/>
    <property type="evidence" value="ECO:0007669"/>
    <property type="project" value="UniProtKB-KW"/>
</dbReference>
<evidence type="ECO:0000313" key="12">
    <source>
        <dbReference type="Proteomes" id="UP000095751"/>
    </source>
</evidence>
<sequence length="681" mass="76235">MSSSEATAPQELFHLDIHAWVDVQQTSHGVRHDDYAQYHGYCTRRLSRLSHKPDNVKSYLVHSSKYASSTMSSTTTTTKSTKSKTSRHAFCSRSHDTFALTQEVVVVEEEEKEDGEDSTATAATTMTTTVVVPVPVPHENILWHLLVSAERSWAHANELSKLKTTSNNNNKSNIGRQPVLKKLKRANKWSTLLVEKAKTSADDETQRECEAYAAWMSANYALEKMDYQTASEDYARAMSLCYELSGENSSNEGGDGEAAVQRLERHDLFVTRADTVLRPLFRYCQYELKQAGKSTMEEPRLMGATTNQQQGISSEDEDSIVFRDQELVLDNKDLRVLLLKLQSVEQEQKEEAQKKEEKSEIKETQFITSLSIIDDAIEVVQSLEQELSKAASSSGPAVQAKLQQYTLWRGYLQYKKTRKVMEHTENLLLSQNTTTAIMGPAERVHVYDAVLQHAKSLMNLPGSDGAGTEEDDEFILQVQANILRLRALKTYHMGWCYYTQLHKYGPALALLEHSSMLCKRAQEEIAACDEDMPHADEYLQQLEELPLTSAMGAVRAAMALQQRKHTRKLQKAVGKTGDNVSSSWQEAVTTDRPLLLRLHEYDGGTTNAPIADLRPMPLPCKPAFYDLAYGYAIDPSSSMDVLEAFIYEHTVAPVSDYNNEEEKSGGGNGGTGLFGWLGGSK</sequence>
<evidence type="ECO:0000313" key="11">
    <source>
        <dbReference type="EMBL" id="OEU22975.1"/>
    </source>
</evidence>
<dbReference type="InterPro" id="IPR026258">
    <property type="entry name" value="SRP68"/>
</dbReference>